<dbReference type="GO" id="GO:0006355">
    <property type="term" value="P:regulation of DNA-templated transcription"/>
    <property type="evidence" value="ECO:0007669"/>
    <property type="project" value="InterPro"/>
</dbReference>
<accession>A0A843VC06</accession>
<evidence type="ECO:0000313" key="5">
    <source>
        <dbReference type="Proteomes" id="UP000652761"/>
    </source>
</evidence>
<feature type="domain" description="Glabrous enhancer-binding protein-like DBD" evidence="3">
    <location>
        <begin position="179"/>
        <end position="273"/>
    </location>
</feature>
<feature type="compositionally biased region" description="Basic and acidic residues" evidence="2">
    <location>
        <begin position="155"/>
        <end position="165"/>
    </location>
</feature>
<dbReference type="Pfam" id="PF04504">
    <property type="entry name" value="GeBP-like_DBD"/>
    <property type="match status" value="1"/>
</dbReference>
<dbReference type="GO" id="GO:0005634">
    <property type="term" value="C:nucleus"/>
    <property type="evidence" value="ECO:0007669"/>
    <property type="project" value="TreeGrafter"/>
</dbReference>
<feature type="compositionally biased region" description="Basic and acidic residues" evidence="2">
    <location>
        <begin position="382"/>
        <end position="393"/>
    </location>
</feature>
<proteinExistence type="inferred from homology"/>
<name>A0A843VC06_COLES</name>
<feature type="compositionally biased region" description="Low complexity" evidence="2">
    <location>
        <begin position="13"/>
        <end position="25"/>
    </location>
</feature>
<feature type="region of interest" description="Disordered" evidence="2">
    <location>
        <begin position="277"/>
        <end position="305"/>
    </location>
</feature>
<sequence length="410" mass="45285">MDRPKAMPPPSPSSSGSESETSTSSSDEEEQQKQQLKEAARAKASAYPVKKKPVVVPKQQQNMEPQGQMASPPPAKKKSVLKNNKKPPPPVPRSDAAAVHSSSSDEEASDSPPKAKPTPSPSRPRNLKPSTSSKPEVPTPAASQQSHEAKGRKRQREEAGDKQEGDAAAVGGSSSKKLFQRVWTDEDEIALLEGMLDFQEKHGGPLRVSVSNALFEFISSTLERDFSKVQLYTKIRALRKKYERNLLRGKEGADPSFSKPHEQVAFELSKKLWPTAEGDAHDYRGNGTSVDPKDREKKMGHQGAGPLYPSLTEAISLLGKEDDNSFLSQTASRALESLKSTKAKALEDRWSKHFIAGANYFMERARLKKDLEADTVGPYKTEQSDRQEEEKSCDYSTLPWMKASKHRKCT</sequence>
<reference evidence="4" key="1">
    <citation type="submission" date="2017-07" db="EMBL/GenBank/DDBJ databases">
        <title>Taro Niue Genome Assembly and Annotation.</title>
        <authorList>
            <person name="Atibalentja N."/>
            <person name="Keating K."/>
            <person name="Fields C.J."/>
        </authorList>
    </citation>
    <scope>NUCLEOTIDE SEQUENCE</scope>
    <source>
        <strain evidence="4">Niue_2</strain>
        <tissue evidence="4">Leaf</tissue>
    </source>
</reference>
<evidence type="ECO:0000256" key="1">
    <source>
        <dbReference type="ARBA" id="ARBA00010820"/>
    </source>
</evidence>
<dbReference type="PANTHER" id="PTHR31662">
    <property type="entry name" value="BNAANNG10740D PROTEIN-RELATED"/>
    <property type="match status" value="1"/>
</dbReference>
<dbReference type="OrthoDB" id="661680at2759"/>
<keyword evidence="5" id="KW-1185">Reference proteome</keyword>
<comment type="similarity">
    <text evidence="1">Belongs to the GeBP family.</text>
</comment>
<dbReference type="InterPro" id="IPR053932">
    <property type="entry name" value="GeBP-like_DBD"/>
</dbReference>
<comment type="caution">
    <text evidence="4">The sequence shown here is derived from an EMBL/GenBank/DDBJ whole genome shotgun (WGS) entry which is preliminary data.</text>
</comment>
<gene>
    <name evidence="4" type="ORF">Taro_024688</name>
</gene>
<feature type="compositionally biased region" description="Basic residues" evidence="2">
    <location>
        <begin position="75"/>
        <end position="85"/>
    </location>
</feature>
<dbReference type="Proteomes" id="UP000652761">
    <property type="component" value="Unassembled WGS sequence"/>
</dbReference>
<dbReference type="AlphaFoldDB" id="A0A843VC06"/>
<evidence type="ECO:0000259" key="3">
    <source>
        <dbReference type="Pfam" id="PF04504"/>
    </source>
</evidence>
<evidence type="ECO:0000313" key="4">
    <source>
        <dbReference type="EMBL" id="MQL92067.1"/>
    </source>
</evidence>
<feature type="compositionally biased region" description="Pro residues" evidence="2">
    <location>
        <begin position="1"/>
        <end position="12"/>
    </location>
</feature>
<organism evidence="4 5">
    <name type="scientific">Colocasia esculenta</name>
    <name type="common">Wild taro</name>
    <name type="synonym">Arum esculentum</name>
    <dbReference type="NCBI Taxonomy" id="4460"/>
    <lineage>
        <taxon>Eukaryota</taxon>
        <taxon>Viridiplantae</taxon>
        <taxon>Streptophyta</taxon>
        <taxon>Embryophyta</taxon>
        <taxon>Tracheophyta</taxon>
        <taxon>Spermatophyta</taxon>
        <taxon>Magnoliopsida</taxon>
        <taxon>Liliopsida</taxon>
        <taxon>Araceae</taxon>
        <taxon>Aroideae</taxon>
        <taxon>Colocasieae</taxon>
        <taxon>Colocasia</taxon>
    </lineage>
</organism>
<dbReference type="InterPro" id="IPR007592">
    <property type="entry name" value="GEBP"/>
</dbReference>
<dbReference type="EMBL" id="NMUH01001408">
    <property type="protein sequence ID" value="MQL92067.1"/>
    <property type="molecule type" value="Genomic_DNA"/>
</dbReference>
<protein>
    <recommendedName>
        <fullName evidence="3">Glabrous enhancer-binding protein-like DBD domain-containing protein</fullName>
    </recommendedName>
</protein>
<feature type="region of interest" description="Disordered" evidence="2">
    <location>
        <begin position="372"/>
        <end position="394"/>
    </location>
</feature>
<evidence type="ECO:0000256" key="2">
    <source>
        <dbReference type="SAM" id="MobiDB-lite"/>
    </source>
</evidence>
<dbReference type="PANTHER" id="PTHR31662:SF33">
    <property type="entry name" value="DNA-BINDING STOREKEEPER PROTEIN TRANSCRIPTIONAL REGULATOR-LIKE PROTEIN"/>
    <property type="match status" value="1"/>
</dbReference>
<feature type="region of interest" description="Disordered" evidence="2">
    <location>
        <begin position="1"/>
        <end position="177"/>
    </location>
</feature>
<feature type="compositionally biased region" description="Basic and acidic residues" evidence="2">
    <location>
        <begin position="31"/>
        <end position="41"/>
    </location>
</feature>